<protein>
    <recommendedName>
        <fullName evidence="1">ZAD domain-containing protein</fullName>
    </recommendedName>
</protein>
<dbReference type="GO" id="GO:0008270">
    <property type="term" value="F:zinc ion binding"/>
    <property type="evidence" value="ECO:0007669"/>
    <property type="project" value="InterPro"/>
</dbReference>
<organism evidence="2 3">
    <name type="scientific">Spodoptera exigua</name>
    <name type="common">Beet armyworm</name>
    <name type="synonym">Noctua fulgens</name>
    <dbReference type="NCBI Taxonomy" id="7107"/>
    <lineage>
        <taxon>Eukaryota</taxon>
        <taxon>Metazoa</taxon>
        <taxon>Ecdysozoa</taxon>
        <taxon>Arthropoda</taxon>
        <taxon>Hexapoda</taxon>
        <taxon>Insecta</taxon>
        <taxon>Pterygota</taxon>
        <taxon>Neoptera</taxon>
        <taxon>Endopterygota</taxon>
        <taxon>Lepidoptera</taxon>
        <taxon>Glossata</taxon>
        <taxon>Ditrysia</taxon>
        <taxon>Noctuoidea</taxon>
        <taxon>Noctuidae</taxon>
        <taxon>Amphipyrinae</taxon>
        <taxon>Spodoptera</taxon>
    </lineage>
</organism>
<evidence type="ECO:0000259" key="1">
    <source>
        <dbReference type="SMART" id="SM00868"/>
    </source>
</evidence>
<dbReference type="SMART" id="SM00868">
    <property type="entry name" value="zf-AD"/>
    <property type="match status" value="1"/>
</dbReference>
<dbReference type="AlphaFoldDB" id="A0A922MDG3"/>
<evidence type="ECO:0000313" key="3">
    <source>
        <dbReference type="Proteomes" id="UP000814243"/>
    </source>
</evidence>
<accession>A0A922MDG3</accession>
<dbReference type="InterPro" id="IPR012934">
    <property type="entry name" value="Znf_AD"/>
</dbReference>
<proteinExistence type="predicted"/>
<feature type="domain" description="ZAD" evidence="1">
    <location>
        <begin position="13"/>
        <end position="83"/>
    </location>
</feature>
<sequence>MDIKEEQISYKLLCNACLCVGRKLHKITDEKTQKYYLNALDEIPLYNPSSVSLLICWECKALLEKSVAFKEQVQDSYRILQTYTHENLQDCLASDVSENRLKSTSEPTNLSSEEFETFPEVPIVCVKEKFKEEWDEKGSR</sequence>
<dbReference type="EMBL" id="JACEFF010000620">
    <property type="protein sequence ID" value="KAH9634320.1"/>
    <property type="molecule type" value="Genomic_DNA"/>
</dbReference>
<evidence type="ECO:0000313" key="2">
    <source>
        <dbReference type="EMBL" id="KAH9634320.1"/>
    </source>
</evidence>
<comment type="caution">
    <text evidence="2">The sequence shown here is derived from an EMBL/GenBank/DDBJ whole genome shotgun (WGS) entry which is preliminary data.</text>
</comment>
<dbReference type="GO" id="GO:0005634">
    <property type="term" value="C:nucleus"/>
    <property type="evidence" value="ECO:0007669"/>
    <property type="project" value="InterPro"/>
</dbReference>
<gene>
    <name evidence="2" type="ORF">HF086_011580</name>
</gene>
<dbReference type="Proteomes" id="UP000814243">
    <property type="component" value="Unassembled WGS sequence"/>
</dbReference>
<reference evidence="2" key="1">
    <citation type="journal article" date="2021" name="G3 (Bethesda)">
        <title>Genome and transcriptome analysis of the beet armyworm Spodoptera exigua reveals targets for pest control. .</title>
        <authorList>
            <person name="Simon S."/>
            <person name="Breeschoten T."/>
            <person name="Jansen H.J."/>
            <person name="Dirks R.P."/>
            <person name="Schranz M.E."/>
            <person name="Ros V.I.D."/>
        </authorList>
    </citation>
    <scope>NUCLEOTIDE SEQUENCE</scope>
    <source>
        <strain evidence="2">TB_SE_WUR_2020</strain>
    </source>
</reference>
<name>A0A922MDG3_SPOEX</name>